<dbReference type="Gene3D" id="1.10.287.70">
    <property type="match status" value="1"/>
</dbReference>
<dbReference type="GO" id="GO:0015271">
    <property type="term" value="F:outward rectifier potassium channel activity"/>
    <property type="evidence" value="ECO:0007669"/>
    <property type="project" value="TreeGrafter"/>
</dbReference>
<evidence type="ECO:0000313" key="10">
    <source>
        <dbReference type="EMBL" id="QDA30860.1"/>
    </source>
</evidence>
<dbReference type="OrthoDB" id="43518at2157"/>
<name>A0A4Y5SLK9_9EURY</name>
<feature type="transmembrane region" description="Helical" evidence="8">
    <location>
        <begin position="79"/>
        <end position="104"/>
    </location>
</feature>
<evidence type="ECO:0000256" key="3">
    <source>
        <dbReference type="ARBA" id="ARBA00022692"/>
    </source>
</evidence>
<dbReference type="AlphaFoldDB" id="A0A4Y5SLK9"/>
<evidence type="ECO:0000256" key="1">
    <source>
        <dbReference type="ARBA" id="ARBA00004141"/>
    </source>
</evidence>
<keyword evidence="7 10" id="KW-0407">Ion channel</keyword>
<keyword evidence="2" id="KW-0813">Transport</keyword>
<keyword evidence="11" id="KW-1185">Reference proteome</keyword>
<dbReference type="GeneID" id="40474213"/>
<feature type="transmembrane region" description="Helical" evidence="8">
    <location>
        <begin position="24"/>
        <end position="49"/>
    </location>
</feature>
<evidence type="ECO:0000259" key="9">
    <source>
        <dbReference type="Pfam" id="PF07885"/>
    </source>
</evidence>
<dbReference type="KEGG" id="tic:FH039_03475"/>
<feature type="domain" description="Potassium channel" evidence="9">
    <location>
        <begin position="38"/>
        <end position="107"/>
    </location>
</feature>
<evidence type="ECO:0000256" key="5">
    <source>
        <dbReference type="ARBA" id="ARBA00023065"/>
    </source>
</evidence>
<dbReference type="SUPFAM" id="SSF81324">
    <property type="entry name" value="Voltage-gated potassium channels"/>
    <property type="match status" value="1"/>
</dbReference>
<dbReference type="GO" id="GO:0022841">
    <property type="term" value="F:potassium ion leak channel activity"/>
    <property type="evidence" value="ECO:0007669"/>
    <property type="project" value="TreeGrafter"/>
</dbReference>
<evidence type="ECO:0000256" key="7">
    <source>
        <dbReference type="ARBA" id="ARBA00023303"/>
    </source>
</evidence>
<evidence type="ECO:0000256" key="4">
    <source>
        <dbReference type="ARBA" id="ARBA00022989"/>
    </source>
</evidence>
<dbReference type="Pfam" id="PF07885">
    <property type="entry name" value="Ion_trans_2"/>
    <property type="match status" value="1"/>
</dbReference>
<feature type="transmembrane region" description="Helical" evidence="8">
    <location>
        <begin position="56"/>
        <end position="73"/>
    </location>
</feature>
<dbReference type="GO" id="GO:0030322">
    <property type="term" value="P:stabilization of membrane potential"/>
    <property type="evidence" value="ECO:0007669"/>
    <property type="project" value="TreeGrafter"/>
</dbReference>
<evidence type="ECO:0000256" key="6">
    <source>
        <dbReference type="ARBA" id="ARBA00023136"/>
    </source>
</evidence>
<sequence length="119" mass="13184">MGELDDLEVELVSFRTFFHEFLRVLYYVKGILLGLFGTIALFGVLLSFWEKMPLGSGVYLAFITAFTVGYGDMTPQTPWGKLVCAVVLPILGMVLTGVMVAAAVQAIGRLYKMTPQKQR</sequence>
<keyword evidence="4 8" id="KW-1133">Transmembrane helix</keyword>
<proteinExistence type="predicted"/>
<dbReference type="EMBL" id="CP040846">
    <property type="protein sequence ID" value="QDA30860.1"/>
    <property type="molecule type" value="Genomic_DNA"/>
</dbReference>
<dbReference type="PANTHER" id="PTHR11003:SF334">
    <property type="entry name" value="FI03418P"/>
    <property type="match status" value="1"/>
</dbReference>
<protein>
    <submittedName>
        <fullName evidence="10">Two pore domain potassium channel family protein</fullName>
    </submittedName>
</protein>
<dbReference type="Proteomes" id="UP000306007">
    <property type="component" value="Chromosome"/>
</dbReference>
<evidence type="ECO:0000256" key="8">
    <source>
        <dbReference type="SAM" id="Phobius"/>
    </source>
</evidence>
<dbReference type="GO" id="GO:0005886">
    <property type="term" value="C:plasma membrane"/>
    <property type="evidence" value="ECO:0007669"/>
    <property type="project" value="TreeGrafter"/>
</dbReference>
<evidence type="ECO:0000313" key="11">
    <source>
        <dbReference type="Proteomes" id="UP000306007"/>
    </source>
</evidence>
<dbReference type="InterPro" id="IPR003280">
    <property type="entry name" value="2pore_dom_K_chnl"/>
</dbReference>
<keyword evidence="3 8" id="KW-0812">Transmembrane</keyword>
<keyword evidence="5" id="KW-0406">Ion transport</keyword>
<reference evidence="10 11" key="1">
    <citation type="submission" date="2019-06" db="EMBL/GenBank/DDBJ databases">
        <title>Thermococcus indicus sp. nov., a Fe(III)-reducing hyperthermophilic archaeon isolated from the Onnuri vent field of the Central Indian Ocean ridge.</title>
        <authorList>
            <person name="Lim J.K."/>
            <person name="Kim Y.J."/>
            <person name="Kwon K.K."/>
        </authorList>
    </citation>
    <scope>NUCLEOTIDE SEQUENCE [LARGE SCALE GENOMIC DNA]</scope>
    <source>
        <strain evidence="10 11">IOH1</strain>
    </source>
</reference>
<dbReference type="InterPro" id="IPR013099">
    <property type="entry name" value="K_chnl_dom"/>
</dbReference>
<keyword evidence="6 8" id="KW-0472">Membrane</keyword>
<organism evidence="10 11">
    <name type="scientific">Thermococcus indicus</name>
    <dbReference type="NCBI Taxonomy" id="2586643"/>
    <lineage>
        <taxon>Archaea</taxon>
        <taxon>Methanobacteriati</taxon>
        <taxon>Methanobacteriota</taxon>
        <taxon>Thermococci</taxon>
        <taxon>Thermococcales</taxon>
        <taxon>Thermococcaceae</taxon>
        <taxon>Thermococcus</taxon>
    </lineage>
</organism>
<accession>A0A4Y5SLK9</accession>
<dbReference type="PANTHER" id="PTHR11003">
    <property type="entry name" value="POTASSIUM CHANNEL, SUBFAMILY K"/>
    <property type="match status" value="1"/>
</dbReference>
<gene>
    <name evidence="10" type="ORF">FH039_03475</name>
</gene>
<evidence type="ECO:0000256" key="2">
    <source>
        <dbReference type="ARBA" id="ARBA00022448"/>
    </source>
</evidence>
<dbReference type="RefSeq" id="WP_139680226.1">
    <property type="nucleotide sequence ID" value="NZ_CP040846.1"/>
</dbReference>
<comment type="subcellular location">
    <subcellularLocation>
        <location evidence="1">Membrane</location>
        <topology evidence="1">Multi-pass membrane protein</topology>
    </subcellularLocation>
</comment>